<evidence type="ECO:0000256" key="1">
    <source>
        <dbReference type="ARBA" id="ARBA00023002"/>
    </source>
</evidence>
<dbReference type="InterPro" id="IPR036188">
    <property type="entry name" value="FAD/NAD-bd_sf"/>
</dbReference>
<dbReference type="Pfam" id="PF01494">
    <property type="entry name" value="FAD_binding_3"/>
    <property type="match status" value="1"/>
</dbReference>
<name>A0A367XY68_9MICO</name>
<evidence type="ECO:0000313" key="4">
    <source>
        <dbReference type="Proteomes" id="UP000253508"/>
    </source>
</evidence>
<dbReference type="InterPro" id="IPR016039">
    <property type="entry name" value="Thiolase-like"/>
</dbReference>
<gene>
    <name evidence="3" type="ORF">DTO57_10435</name>
</gene>
<dbReference type="GO" id="GO:0008688">
    <property type="term" value="F:3-(3-hydroxyphenyl)propionate hydroxylase activity"/>
    <property type="evidence" value="ECO:0007669"/>
    <property type="project" value="TreeGrafter"/>
</dbReference>
<dbReference type="Gene3D" id="3.50.50.60">
    <property type="entry name" value="FAD/NAD(P)-binding domain"/>
    <property type="match status" value="1"/>
</dbReference>
<dbReference type="PANTHER" id="PTHR43476:SF3">
    <property type="entry name" value="FAD-BINDING MONOOXYGENASE"/>
    <property type="match status" value="1"/>
</dbReference>
<dbReference type="GO" id="GO:0016746">
    <property type="term" value="F:acyltransferase activity"/>
    <property type="evidence" value="ECO:0007669"/>
    <property type="project" value="InterPro"/>
</dbReference>
<evidence type="ECO:0000313" key="3">
    <source>
        <dbReference type="EMBL" id="RCK58567.1"/>
    </source>
</evidence>
<dbReference type="GO" id="GO:0019622">
    <property type="term" value="P:3-(3-hydroxy)phenylpropionate catabolic process"/>
    <property type="evidence" value="ECO:0007669"/>
    <property type="project" value="TreeGrafter"/>
</dbReference>
<dbReference type="SUPFAM" id="SSF51905">
    <property type="entry name" value="FAD/NAD(P)-binding domain"/>
    <property type="match status" value="1"/>
</dbReference>
<protein>
    <recommendedName>
        <fullName evidence="2">FAD-binding domain-containing protein</fullName>
    </recommendedName>
</protein>
<dbReference type="EMBL" id="QORO01000003">
    <property type="protein sequence ID" value="RCK58567.1"/>
    <property type="molecule type" value="Genomic_DNA"/>
</dbReference>
<reference evidence="3 4" key="1">
    <citation type="submission" date="2018-07" db="EMBL/GenBank/DDBJ databases">
        <title>Microbacterium endoborsara sp. nov., a novel actinobacterium isolated from Borszczowia aralocaspica.</title>
        <authorList>
            <person name="An D."/>
        </authorList>
    </citation>
    <scope>NUCLEOTIDE SEQUENCE [LARGE SCALE GENOMIC DNA]</scope>
    <source>
        <strain evidence="3 4">C1.15228</strain>
    </source>
</reference>
<evidence type="ECO:0000259" key="2">
    <source>
        <dbReference type="Pfam" id="PF01494"/>
    </source>
</evidence>
<dbReference type="AlphaFoldDB" id="A0A367XY68"/>
<organism evidence="3 4">
    <name type="scientific">Microbacterium sorbitolivorans</name>
    <dbReference type="NCBI Taxonomy" id="1867410"/>
    <lineage>
        <taxon>Bacteria</taxon>
        <taxon>Bacillati</taxon>
        <taxon>Actinomycetota</taxon>
        <taxon>Actinomycetes</taxon>
        <taxon>Micrococcales</taxon>
        <taxon>Microbacteriaceae</taxon>
        <taxon>Microbacterium</taxon>
    </lineage>
</organism>
<keyword evidence="4" id="KW-1185">Reference proteome</keyword>
<dbReference type="PANTHER" id="PTHR43476">
    <property type="entry name" value="3-(3-HYDROXY-PHENYL)PROPIONATE/3-HYDROXYCINNAMIC ACID HYDROXYLASE"/>
    <property type="match status" value="1"/>
</dbReference>
<dbReference type="PRINTS" id="PR00420">
    <property type="entry name" value="RNGMNOXGNASE"/>
</dbReference>
<feature type="domain" description="FAD-binding" evidence="2">
    <location>
        <begin position="33"/>
        <end position="118"/>
    </location>
</feature>
<dbReference type="InterPro" id="IPR050631">
    <property type="entry name" value="PheA/TfdB_FAD_monoxygenase"/>
</dbReference>
<dbReference type="GO" id="GO:0071949">
    <property type="term" value="F:FAD binding"/>
    <property type="evidence" value="ECO:0007669"/>
    <property type="project" value="InterPro"/>
</dbReference>
<dbReference type="OrthoDB" id="4246007at2"/>
<comment type="caution">
    <text evidence="3">The sequence shown here is derived from an EMBL/GenBank/DDBJ whole genome shotgun (WGS) entry which is preliminary data.</text>
</comment>
<sequence length="168" mass="18121">MQTRLSLPDEAMGYSRDVLRDYGNMSCATILFILRRIERASESGIRRVLLRRLRRSRVFVIGDAAHEISPIGGQGMNLGLLDAATLAPALAHWLREPTDLRPVDRWERDRLASARTAANLAGMNTAIGQARGVAGHAAAMAAVRAAAATPLARFAAHAHGMGLDRSVS</sequence>
<proteinExistence type="predicted"/>
<accession>A0A367XY68</accession>
<dbReference type="InterPro" id="IPR002938">
    <property type="entry name" value="FAD-bd"/>
</dbReference>
<dbReference type="SUPFAM" id="SSF53901">
    <property type="entry name" value="Thiolase-like"/>
    <property type="match status" value="1"/>
</dbReference>
<dbReference type="RefSeq" id="WP_114118171.1">
    <property type="nucleotide sequence ID" value="NZ_BMHU01000002.1"/>
</dbReference>
<dbReference type="Proteomes" id="UP000253508">
    <property type="component" value="Unassembled WGS sequence"/>
</dbReference>
<dbReference type="Gene3D" id="3.30.70.2450">
    <property type="match status" value="1"/>
</dbReference>
<keyword evidence="1" id="KW-0560">Oxidoreductase</keyword>